<comment type="caution">
    <text evidence="12">The sequence shown here is derived from an EMBL/GenBank/DDBJ whole genome shotgun (WGS) entry which is preliminary data.</text>
</comment>
<feature type="compositionally biased region" description="Basic and acidic residues" evidence="9">
    <location>
        <begin position="254"/>
        <end position="266"/>
    </location>
</feature>
<evidence type="ECO:0000256" key="8">
    <source>
        <dbReference type="ARBA" id="ARBA00023012"/>
    </source>
</evidence>
<dbReference type="RefSeq" id="WP_248822939.1">
    <property type="nucleotide sequence ID" value="NZ_JALKFT010000001.1"/>
</dbReference>
<feature type="transmembrane region" description="Helical" evidence="10">
    <location>
        <begin position="20"/>
        <end position="40"/>
    </location>
</feature>
<evidence type="ECO:0000256" key="2">
    <source>
        <dbReference type="ARBA" id="ARBA00012438"/>
    </source>
</evidence>
<dbReference type="Proteomes" id="UP001201873">
    <property type="component" value="Unassembled WGS sequence"/>
</dbReference>
<dbReference type="GO" id="GO:0016301">
    <property type="term" value="F:kinase activity"/>
    <property type="evidence" value="ECO:0007669"/>
    <property type="project" value="UniProtKB-KW"/>
</dbReference>
<evidence type="ECO:0000256" key="7">
    <source>
        <dbReference type="ARBA" id="ARBA00022840"/>
    </source>
</evidence>
<keyword evidence="7" id="KW-0067">ATP-binding</keyword>
<keyword evidence="10" id="KW-1133">Transmembrane helix</keyword>
<dbReference type="SUPFAM" id="SSF55874">
    <property type="entry name" value="ATPase domain of HSP90 chaperone/DNA topoisomerase II/histidine kinase"/>
    <property type="match status" value="1"/>
</dbReference>
<evidence type="ECO:0000259" key="11">
    <source>
        <dbReference type="SMART" id="SM00387"/>
    </source>
</evidence>
<feature type="region of interest" description="Disordered" evidence="9">
    <location>
        <begin position="247"/>
        <end position="266"/>
    </location>
</feature>
<dbReference type="Pfam" id="PF02518">
    <property type="entry name" value="HATPase_c"/>
    <property type="match status" value="1"/>
</dbReference>
<dbReference type="EC" id="2.7.13.3" evidence="2"/>
<keyword evidence="8" id="KW-0902">Two-component regulatory system</keyword>
<feature type="domain" description="Histidine kinase/HSP90-like ATPase" evidence="11">
    <location>
        <begin position="299"/>
        <end position="397"/>
    </location>
</feature>
<reference evidence="12 13" key="1">
    <citation type="submission" date="2022-04" db="EMBL/GenBank/DDBJ databases">
        <title>Genome diversity in the genus Frankia.</title>
        <authorList>
            <person name="Carlos-Shanley C."/>
            <person name="Hahn D."/>
        </authorList>
    </citation>
    <scope>NUCLEOTIDE SEQUENCE [LARGE SCALE GENOMIC DNA]</scope>
    <source>
        <strain evidence="12 13">Ag45/Mut15</strain>
    </source>
</reference>
<keyword evidence="5" id="KW-0547">Nucleotide-binding</keyword>
<feature type="transmembrane region" description="Helical" evidence="10">
    <location>
        <begin position="133"/>
        <end position="152"/>
    </location>
</feature>
<dbReference type="CDD" id="cd16917">
    <property type="entry name" value="HATPase_UhpB-NarQ-NarX-like"/>
    <property type="match status" value="1"/>
</dbReference>
<evidence type="ECO:0000256" key="3">
    <source>
        <dbReference type="ARBA" id="ARBA00022553"/>
    </source>
</evidence>
<feature type="transmembrane region" description="Helical" evidence="10">
    <location>
        <begin position="52"/>
        <end position="81"/>
    </location>
</feature>
<dbReference type="InterPro" id="IPR003594">
    <property type="entry name" value="HATPase_dom"/>
</dbReference>
<sequence>MNGRVLPASVGRFEGWLIRVLARPWVWVAAAGVLLIAAAAQAGFDDRFLMSIMIVVPVAFVVQLPRVAAVLVVFAALGWFFPQAGPMPVAAGTGLLVVCGVAAYRLTAPEICLCGGLFLVNAVTPFTDDEPGAATYLLFAVVVAALGFGRLLRDRSTIIAQHQALATAHLSTVHEHLLLADRTAIARELHDVVAHHISHIAIQAETARYTTPDLPELAGTRFAEIGDSARAALAEMRRILTVIRSPVPAPDGHATGRSEPALEPRPGLDRLDALVAATRGHGGEVTVAVSAAATPIPADTDLVAYRVIQESLTNARRHAPGAEVHITVDHTPDLLCLTIHNGCRGSVGPPTGTGPTTGTGLGLLGMRERVDAVGGTLRHEYLPDGGFTVAVRLPLRPDR</sequence>
<organism evidence="12 13">
    <name type="scientific">Frankia umida</name>
    <dbReference type="NCBI Taxonomy" id="573489"/>
    <lineage>
        <taxon>Bacteria</taxon>
        <taxon>Bacillati</taxon>
        <taxon>Actinomycetota</taxon>
        <taxon>Actinomycetes</taxon>
        <taxon>Frankiales</taxon>
        <taxon>Frankiaceae</taxon>
        <taxon>Frankia</taxon>
    </lineage>
</organism>
<keyword evidence="13" id="KW-1185">Reference proteome</keyword>
<evidence type="ECO:0000256" key="10">
    <source>
        <dbReference type="SAM" id="Phobius"/>
    </source>
</evidence>
<protein>
    <recommendedName>
        <fullName evidence="2">histidine kinase</fullName>
        <ecNumber evidence="2">2.7.13.3</ecNumber>
    </recommendedName>
</protein>
<evidence type="ECO:0000256" key="9">
    <source>
        <dbReference type="SAM" id="MobiDB-lite"/>
    </source>
</evidence>
<dbReference type="InterPro" id="IPR050482">
    <property type="entry name" value="Sensor_HK_TwoCompSys"/>
</dbReference>
<gene>
    <name evidence="12" type="ORF">MXD59_00270</name>
</gene>
<dbReference type="PANTHER" id="PTHR24421:SF10">
    <property type="entry name" value="NITRATE_NITRITE SENSOR PROTEIN NARQ"/>
    <property type="match status" value="1"/>
</dbReference>
<accession>A0ABT0JS13</accession>
<dbReference type="Gene3D" id="1.20.5.1930">
    <property type="match status" value="1"/>
</dbReference>
<dbReference type="Pfam" id="PF07730">
    <property type="entry name" value="HisKA_3"/>
    <property type="match status" value="1"/>
</dbReference>
<dbReference type="InterPro" id="IPR036890">
    <property type="entry name" value="HATPase_C_sf"/>
</dbReference>
<evidence type="ECO:0000313" key="12">
    <source>
        <dbReference type="EMBL" id="MCK9874236.1"/>
    </source>
</evidence>
<feature type="transmembrane region" description="Helical" evidence="10">
    <location>
        <begin position="111"/>
        <end position="127"/>
    </location>
</feature>
<dbReference type="EMBL" id="JALKFT010000001">
    <property type="protein sequence ID" value="MCK9874236.1"/>
    <property type="molecule type" value="Genomic_DNA"/>
</dbReference>
<comment type="catalytic activity">
    <reaction evidence="1">
        <text>ATP + protein L-histidine = ADP + protein N-phospho-L-histidine.</text>
        <dbReference type="EC" id="2.7.13.3"/>
    </reaction>
</comment>
<keyword evidence="3" id="KW-0597">Phosphoprotein</keyword>
<dbReference type="PANTHER" id="PTHR24421">
    <property type="entry name" value="NITRATE/NITRITE SENSOR PROTEIN NARX-RELATED"/>
    <property type="match status" value="1"/>
</dbReference>
<dbReference type="Gene3D" id="3.30.565.10">
    <property type="entry name" value="Histidine kinase-like ATPase, C-terminal domain"/>
    <property type="match status" value="1"/>
</dbReference>
<dbReference type="InterPro" id="IPR011712">
    <property type="entry name" value="Sig_transdc_His_kin_sub3_dim/P"/>
</dbReference>
<proteinExistence type="predicted"/>
<keyword evidence="6 12" id="KW-0418">Kinase</keyword>
<name>A0ABT0JS13_9ACTN</name>
<evidence type="ECO:0000313" key="13">
    <source>
        <dbReference type="Proteomes" id="UP001201873"/>
    </source>
</evidence>
<evidence type="ECO:0000256" key="6">
    <source>
        <dbReference type="ARBA" id="ARBA00022777"/>
    </source>
</evidence>
<evidence type="ECO:0000256" key="5">
    <source>
        <dbReference type="ARBA" id="ARBA00022741"/>
    </source>
</evidence>
<keyword evidence="4" id="KW-0808">Transferase</keyword>
<evidence type="ECO:0000256" key="4">
    <source>
        <dbReference type="ARBA" id="ARBA00022679"/>
    </source>
</evidence>
<evidence type="ECO:0000256" key="1">
    <source>
        <dbReference type="ARBA" id="ARBA00000085"/>
    </source>
</evidence>
<keyword evidence="10" id="KW-0812">Transmembrane</keyword>
<dbReference type="SMART" id="SM00387">
    <property type="entry name" value="HATPase_c"/>
    <property type="match status" value="1"/>
</dbReference>
<keyword evidence="10" id="KW-0472">Membrane</keyword>